<dbReference type="RefSeq" id="WP_195130286.1">
    <property type="nucleotide sequence ID" value="NZ_JADLQX010000010.1"/>
</dbReference>
<feature type="domain" description="SHOCT" evidence="2">
    <location>
        <begin position="59"/>
        <end position="82"/>
    </location>
</feature>
<dbReference type="Proteomes" id="UP000702209">
    <property type="component" value="Unassembled WGS sequence"/>
</dbReference>
<feature type="transmembrane region" description="Helical" evidence="1">
    <location>
        <begin position="12"/>
        <end position="36"/>
    </location>
</feature>
<name>A0ABS0CQW3_9NOCA</name>
<accession>A0ABS0CQW3</accession>
<evidence type="ECO:0000259" key="2">
    <source>
        <dbReference type="Pfam" id="PF09851"/>
    </source>
</evidence>
<dbReference type="EMBL" id="JADLQX010000010">
    <property type="protein sequence ID" value="MBF6299011.1"/>
    <property type="molecule type" value="Genomic_DNA"/>
</dbReference>
<evidence type="ECO:0000256" key="1">
    <source>
        <dbReference type="SAM" id="Phobius"/>
    </source>
</evidence>
<protein>
    <submittedName>
        <fullName evidence="3">SHOCT domain-containing protein</fullName>
    </submittedName>
</protein>
<keyword evidence="1" id="KW-0812">Transmembrane</keyword>
<sequence length="92" mass="10029">MMFWYGDGLNGWGYGLMTVGMVVFWALVIGGIVMLVRYMGGGPAGGDLFPPQQRPTPQQVLADRYARGEIDDEEYTRRLKTLGSGTPPTATA</sequence>
<evidence type="ECO:0000313" key="3">
    <source>
        <dbReference type="EMBL" id="MBF6299011.1"/>
    </source>
</evidence>
<gene>
    <name evidence="3" type="ORF">IU459_15875</name>
</gene>
<comment type="caution">
    <text evidence="3">The sequence shown here is derived from an EMBL/GenBank/DDBJ whole genome shotgun (WGS) entry which is preliminary data.</text>
</comment>
<keyword evidence="1" id="KW-1133">Transmembrane helix</keyword>
<proteinExistence type="predicted"/>
<dbReference type="InterPro" id="IPR018649">
    <property type="entry name" value="SHOCT"/>
</dbReference>
<evidence type="ECO:0000313" key="4">
    <source>
        <dbReference type="Proteomes" id="UP000702209"/>
    </source>
</evidence>
<keyword evidence="4" id="KW-1185">Reference proteome</keyword>
<keyword evidence="1" id="KW-0472">Membrane</keyword>
<reference evidence="3 4" key="1">
    <citation type="submission" date="2020-10" db="EMBL/GenBank/DDBJ databases">
        <title>Identification of Nocardia species via Next-generation sequencing and recognition of intraspecies genetic diversity.</title>
        <authorList>
            <person name="Li P."/>
            <person name="Li P."/>
            <person name="Lu B."/>
        </authorList>
    </citation>
    <scope>NUCLEOTIDE SEQUENCE [LARGE SCALE GENOMIC DNA]</scope>
    <source>
        <strain evidence="3 4">BJ06-0157</strain>
    </source>
</reference>
<dbReference type="Pfam" id="PF09851">
    <property type="entry name" value="SHOCT"/>
    <property type="match status" value="1"/>
</dbReference>
<organism evidence="3 4">
    <name type="scientific">Nocardia amamiensis</name>
    <dbReference type="NCBI Taxonomy" id="404578"/>
    <lineage>
        <taxon>Bacteria</taxon>
        <taxon>Bacillati</taxon>
        <taxon>Actinomycetota</taxon>
        <taxon>Actinomycetes</taxon>
        <taxon>Mycobacteriales</taxon>
        <taxon>Nocardiaceae</taxon>
        <taxon>Nocardia</taxon>
    </lineage>
</organism>